<name>A0ABQ9INT7_9NEOP</name>
<evidence type="ECO:0000313" key="2">
    <source>
        <dbReference type="EMBL" id="KAJ8898307.1"/>
    </source>
</evidence>
<feature type="region of interest" description="Disordered" evidence="1">
    <location>
        <begin position="50"/>
        <end position="106"/>
    </location>
</feature>
<protein>
    <submittedName>
        <fullName evidence="2">Uncharacterized protein</fullName>
    </submittedName>
</protein>
<reference evidence="2 3" key="1">
    <citation type="submission" date="2023-02" db="EMBL/GenBank/DDBJ databases">
        <title>LHISI_Scaffold_Assembly.</title>
        <authorList>
            <person name="Stuart O.P."/>
            <person name="Cleave R."/>
            <person name="Magrath M.J.L."/>
            <person name="Mikheyev A.S."/>
        </authorList>
    </citation>
    <scope>NUCLEOTIDE SEQUENCE [LARGE SCALE GENOMIC DNA]</scope>
    <source>
        <strain evidence="2">Daus_M_001</strain>
        <tissue evidence="2">Leg muscle</tissue>
    </source>
</reference>
<evidence type="ECO:0000313" key="3">
    <source>
        <dbReference type="Proteomes" id="UP001159363"/>
    </source>
</evidence>
<comment type="caution">
    <text evidence="2">The sequence shown here is derived from an EMBL/GenBank/DDBJ whole genome shotgun (WGS) entry which is preliminary data.</text>
</comment>
<dbReference type="EMBL" id="JARBHB010000001">
    <property type="protein sequence ID" value="KAJ8898307.1"/>
    <property type="molecule type" value="Genomic_DNA"/>
</dbReference>
<proteinExistence type="predicted"/>
<feature type="non-terminal residue" evidence="2">
    <location>
        <position position="402"/>
    </location>
</feature>
<dbReference type="Proteomes" id="UP001159363">
    <property type="component" value="Chromosome 1"/>
</dbReference>
<keyword evidence="3" id="KW-1185">Reference proteome</keyword>
<sequence length="402" mass="44599">MSGVSEDPAKASRRDRDCTLTKYLARKGDQTLGSRTATFDRRGAEVGLCGKGASVVGPPRTHAGGQEDDTGTTTRVNLRRCGREGASSTRPHPSPDTLASAAAGPPTRVHRVATTDILYSGKMVKVSYESKNATGDSPHPEQTGGDNHRIEHVAYLSLITLSDYDSGAQARIHKLNPKALFVPCTNHSLNLWISLYCFFSGSTYRWTILVTDVRVTVNRLSVTRYSSHYEDVKANIVYTTEELSDPTETVETREEVQMLLPANVGISFGKCVINMRSLKIFLKDKINELVKLALQCAMNTCEEMGTALVKIIAVRKKKMISGEKAQDVPLTLNEELKGLVSEFIDRFYQEIDTRYKDMESISSIYSSRAQESDHNFRRLTSMVKTKLSRKLSLCARCLASRT</sequence>
<gene>
    <name evidence="2" type="ORF">PR048_003667</name>
</gene>
<accession>A0ABQ9INT7</accession>
<evidence type="ECO:0000256" key="1">
    <source>
        <dbReference type="SAM" id="MobiDB-lite"/>
    </source>
</evidence>
<organism evidence="2 3">
    <name type="scientific">Dryococelus australis</name>
    <dbReference type="NCBI Taxonomy" id="614101"/>
    <lineage>
        <taxon>Eukaryota</taxon>
        <taxon>Metazoa</taxon>
        <taxon>Ecdysozoa</taxon>
        <taxon>Arthropoda</taxon>
        <taxon>Hexapoda</taxon>
        <taxon>Insecta</taxon>
        <taxon>Pterygota</taxon>
        <taxon>Neoptera</taxon>
        <taxon>Polyneoptera</taxon>
        <taxon>Phasmatodea</taxon>
        <taxon>Verophasmatodea</taxon>
        <taxon>Anareolatae</taxon>
        <taxon>Phasmatidae</taxon>
        <taxon>Eurycanthinae</taxon>
        <taxon>Dryococelus</taxon>
    </lineage>
</organism>